<keyword evidence="2 5" id="KW-0853">WD repeat</keyword>
<dbReference type="InterPro" id="IPR015943">
    <property type="entry name" value="WD40/YVTN_repeat-like_dom_sf"/>
</dbReference>
<keyword evidence="6" id="KW-0472">Membrane</keyword>
<dbReference type="AlphaFoldDB" id="A0AAQ3P6F9"/>
<dbReference type="InterPro" id="IPR001680">
    <property type="entry name" value="WD40_rpt"/>
</dbReference>
<proteinExistence type="inferred from homology"/>
<evidence type="ECO:0000313" key="7">
    <source>
        <dbReference type="EMBL" id="WVZ22946.1"/>
    </source>
</evidence>
<dbReference type="InterPro" id="IPR036322">
    <property type="entry name" value="WD40_repeat_dom_sf"/>
</dbReference>
<dbReference type="GO" id="GO:0000159">
    <property type="term" value="C:protein phosphatase type 2A complex"/>
    <property type="evidence" value="ECO:0007669"/>
    <property type="project" value="UniProtKB-UniRule"/>
</dbReference>
<sequence>MNGGDEVVAAPAGPPQPLEWKFSQVFGERTAGEEVQEGNCSYVALSDPVVDVLGLGFGSLLSICFGSCFVAPLLFWILGHCLIVGIFIAATDNLYGLETLSLSACLLAISQSFVLMDIISAIEFDKSGDHLATGDRGGRVVLFERTDTKDHRGSRRDLERMDYSISRHPEFRYKTEFQSHEPEFDYLKSLEIEEKINKIKWCQTANGALFLLSTNDKTIKYWKVQEKKVKKISDMNVDPKAMGNGSIASSSSSSSSRSFLANGVSPDGPYNYLSNDFSFPPGGIPSLRLPLVVVFSPSSVFIVYQYLFLGDKKLWMAVEGGILKGGDKRVTSHETSLMARCRRVYAHAHDYHINSISNNSDGETFISADDLRINLWNLEISNQSFNIVDVKPANMEDLTEVITSAEFHPTHCNTLAYSSSKGSIRLVDLRQSALCDSHAKLFEEQEAPGSRSFFTEIIASISDIKFGKDGRYILSRDYMTLKLWDINMDSGPVATFQVHEYLRPKLCDLYENDSIFDKFECCLSGDGLRVSTGSYSNLFRVFGCVPGSTEATTLEASKNPMRRQVPTPSRPSRSLGNSITRVVRRGAESTGVDANGNSFDFTTKLLHLAWHPTENSIACAAANSLYMLLYPSYQNHRVGGYINTHYKCPSKSLAGAFRKRSRSGCFKIPGRKCDCSSPTTNTKGCSISATRIKDKM</sequence>
<gene>
    <name evidence="7" type="ORF">V8G54_001490</name>
</gene>
<evidence type="ECO:0000313" key="8">
    <source>
        <dbReference type="Proteomes" id="UP001374535"/>
    </source>
</evidence>
<accession>A0AAQ3P6F9</accession>
<reference evidence="7 8" key="1">
    <citation type="journal article" date="2023" name="Life. Sci Alliance">
        <title>Evolutionary insights into 3D genome organization and epigenetic landscape of Vigna mungo.</title>
        <authorList>
            <person name="Junaid A."/>
            <person name="Singh B."/>
            <person name="Bhatia S."/>
        </authorList>
    </citation>
    <scope>NUCLEOTIDE SEQUENCE [LARGE SCALE GENOMIC DNA]</scope>
    <source>
        <strain evidence="7">Urdbean</strain>
    </source>
</reference>
<dbReference type="GO" id="GO:0019888">
    <property type="term" value="F:protein phosphatase regulator activity"/>
    <property type="evidence" value="ECO:0007669"/>
    <property type="project" value="InterPro"/>
</dbReference>
<dbReference type="FunFam" id="2.130.10.10:FF:000609">
    <property type="entry name" value="Serine/threonine-protein phosphatase 2A 55 kDa regulatory subunit B"/>
    <property type="match status" value="1"/>
</dbReference>
<dbReference type="EMBL" id="CP144700">
    <property type="protein sequence ID" value="WVZ22946.1"/>
    <property type="molecule type" value="Genomic_DNA"/>
</dbReference>
<keyword evidence="8" id="KW-1185">Reference proteome</keyword>
<comment type="similarity">
    <text evidence="1 5">Belongs to the phosphatase 2A regulatory subunit B family.</text>
</comment>
<keyword evidence="6" id="KW-0812">Transmembrane</keyword>
<evidence type="ECO:0000256" key="6">
    <source>
        <dbReference type="SAM" id="Phobius"/>
    </source>
</evidence>
<dbReference type="PANTHER" id="PTHR11871">
    <property type="entry name" value="PROTEIN PHOSPHATASE PP2A REGULATORY SUBUNIT B"/>
    <property type="match status" value="1"/>
</dbReference>
<feature type="transmembrane region" description="Helical" evidence="6">
    <location>
        <begin position="100"/>
        <end position="122"/>
    </location>
</feature>
<dbReference type="PROSITE" id="PS01024">
    <property type="entry name" value="PR55_1"/>
    <property type="match status" value="1"/>
</dbReference>
<comment type="function">
    <text evidence="4">The B regulatory subunit may modulate substrate selectivity and catalytic activity, and may also direct the localization of the catalytic enzyme to a particular subcellular compartment.</text>
</comment>
<dbReference type="SUPFAM" id="SSF50978">
    <property type="entry name" value="WD40 repeat-like"/>
    <property type="match status" value="1"/>
</dbReference>
<dbReference type="PROSITE" id="PS01025">
    <property type="entry name" value="PR55_2"/>
    <property type="match status" value="1"/>
</dbReference>
<dbReference type="Gene3D" id="2.130.10.10">
    <property type="entry name" value="YVTN repeat-like/Quinoprotein amine dehydrogenase"/>
    <property type="match status" value="2"/>
</dbReference>
<dbReference type="InterPro" id="IPR000009">
    <property type="entry name" value="PP2A_PR55"/>
</dbReference>
<evidence type="ECO:0000256" key="4">
    <source>
        <dbReference type="ARBA" id="ARBA00034298"/>
    </source>
</evidence>
<dbReference type="Proteomes" id="UP001374535">
    <property type="component" value="Chromosome 1"/>
</dbReference>
<organism evidence="7 8">
    <name type="scientific">Vigna mungo</name>
    <name type="common">Black gram</name>
    <name type="synonym">Phaseolus mungo</name>
    <dbReference type="NCBI Taxonomy" id="3915"/>
    <lineage>
        <taxon>Eukaryota</taxon>
        <taxon>Viridiplantae</taxon>
        <taxon>Streptophyta</taxon>
        <taxon>Embryophyta</taxon>
        <taxon>Tracheophyta</taxon>
        <taxon>Spermatophyta</taxon>
        <taxon>Magnoliopsida</taxon>
        <taxon>eudicotyledons</taxon>
        <taxon>Gunneridae</taxon>
        <taxon>Pentapetalae</taxon>
        <taxon>rosids</taxon>
        <taxon>fabids</taxon>
        <taxon>Fabales</taxon>
        <taxon>Fabaceae</taxon>
        <taxon>Papilionoideae</taxon>
        <taxon>50 kb inversion clade</taxon>
        <taxon>NPAAA clade</taxon>
        <taxon>indigoferoid/millettioid clade</taxon>
        <taxon>Phaseoleae</taxon>
        <taxon>Vigna</taxon>
    </lineage>
</organism>
<dbReference type="Pfam" id="PF00400">
    <property type="entry name" value="WD40"/>
    <property type="match status" value="1"/>
</dbReference>
<dbReference type="SMART" id="SM00320">
    <property type="entry name" value="WD40"/>
    <property type="match status" value="5"/>
</dbReference>
<keyword evidence="6" id="KW-1133">Transmembrane helix</keyword>
<evidence type="ECO:0000256" key="3">
    <source>
        <dbReference type="ARBA" id="ARBA00022737"/>
    </source>
</evidence>
<dbReference type="FunFam" id="2.130.10.10:FF:000665">
    <property type="entry name" value="Serine/threonine-protein phosphatase 2A 55 kDa regulatory subunit B"/>
    <property type="match status" value="1"/>
</dbReference>
<keyword evidence="3 5" id="KW-0677">Repeat</keyword>
<evidence type="ECO:0000256" key="1">
    <source>
        <dbReference type="ARBA" id="ARBA00008259"/>
    </source>
</evidence>
<protein>
    <recommendedName>
        <fullName evidence="5">Serine/threonine-protein phosphatase 2A 55 kDa regulatory subunit B</fullName>
    </recommendedName>
</protein>
<evidence type="ECO:0000256" key="2">
    <source>
        <dbReference type="ARBA" id="ARBA00022574"/>
    </source>
</evidence>
<feature type="transmembrane region" description="Helical" evidence="6">
    <location>
        <begin position="60"/>
        <end position="88"/>
    </location>
</feature>
<dbReference type="PRINTS" id="PR00600">
    <property type="entry name" value="PP2APR55"/>
</dbReference>
<evidence type="ECO:0000256" key="5">
    <source>
        <dbReference type="RuleBase" id="RU331113"/>
    </source>
</evidence>
<dbReference type="InterPro" id="IPR018067">
    <property type="entry name" value="PP2A_PR55_CS"/>
</dbReference>
<name>A0AAQ3P6F9_VIGMU</name>